<dbReference type="EMBL" id="KN846953">
    <property type="protein sequence ID" value="KIV80285.1"/>
    <property type="molecule type" value="Genomic_DNA"/>
</dbReference>
<reference evidence="3 4" key="1">
    <citation type="submission" date="2015-01" db="EMBL/GenBank/DDBJ databases">
        <title>The Genome Sequence of Exophiala sideris CBS121828.</title>
        <authorList>
            <consortium name="The Broad Institute Genomics Platform"/>
            <person name="Cuomo C."/>
            <person name="de Hoog S."/>
            <person name="Gorbushina A."/>
            <person name="Stielow B."/>
            <person name="Teixiera M."/>
            <person name="Abouelleil A."/>
            <person name="Chapman S.B."/>
            <person name="Priest M."/>
            <person name="Young S.K."/>
            <person name="Wortman J."/>
            <person name="Nusbaum C."/>
            <person name="Birren B."/>
        </authorList>
    </citation>
    <scope>NUCLEOTIDE SEQUENCE [LARGE SCALE GENOMIC DNA]</scope>
    <source>
        <strain evidence="3 4">CBS 121828</strain>
    </source>
</reference>
<feature type="compositionally biased region" description="Polar residues" evidence="1">
    <location>
        <begin position="549"/>
        <end position="561"/>
    </location>
</feature>
<protein>
    <recommendedName>
        <fullName evidence="5">Mid2 domain-containing protein</fullName>
    </recommendedName>
</protein>
<feature type="region of interest" description="Disordered" evidence="1">
    <location>
        <begin position="610"/>
        <end position="644"/>
    </location>
</feature>
<keyword evidence="2" id="KW-0812">Transmembrane</keyword>
<feature type="compositionally biased region" description="Low complexity" evidence="1">
    <location>
        <begin position="619"/>
        <end position="633"/>
    </location>
</feature>
<feature type="compositionally biased region" description="Low complexity" evidence="1">
    <location>
        <begin position="146"/>
        <end position="178"/>
    </location>
</feature>
<evidence type="ECO:0008006" key="5">
    <source>
        <dbReference type="Google" id="ProtNLM"/>
    </source>
</evidence>
<gene>
    <name evidence="3" type="ORF">PV11_07798</name>
</gene>
<proteinExistence type="predicted"/>
<feature type="compositionally biased region" description="Low complexity" evidence="1">
    <location>
        <begin position="512"/>
        <end position="525"/>
    </location>
</feature>
<dbReference type="Proteomes" id="UP000053599">
    <property type="component" value="Unassembled WGS sequence"/>
</dbReference>
<feature type="region of interest" description="Disordered" evidence="1">
    <location>
        <begin position="137"/>
        <end position="178"/>
    </location>
</feature>
<evidence type="ECO:0000313" key="4">
    <source>
        <dbReference type="Proteomes" id="UP000053599"/>
    </source>
</evidence>
<dbReference type="STRING" id="1016849.A0A0D1VVL5"/>
<keyword evidence="2" id="KW-1133">Transmembrane helix</keyword>
<feature type="transmembrane region" description="Helical" evidence="2">
    <location>
        <begin position="348"/>
        <end position="370"/>
    </location>
</feature>
<evidence type="ECO:0000256" key="2">
    <source>
        <dbReference type="SAM" id="Phobius"/>
    </source>
</evidence>
<dbReference type="OrthoDB" id="5421784at2759"/>
<feature type="region of interest" description="Disordered" evidence="1">
    <location>
        <begin position="506"/>
        <end position="580"/>
    </location>
</feature>
<feature type="region of interest" description="Disordered" evidence="1">
    <location>
        <begin position="1"/>
        <end position="26"/>
    </location>
</feature>
<feature type="region of interest" description="Disordered" evidence="1">
    <location>
        <begin position="256"/>
        <end position="341"/>
    </location>
</feature>
<accession>A0A0D1VVL5</accession>
<feature type="compositionally biased region" description="Low complexity" evidence="1">
    <location>
        <begin position="256"/>
        <end position="278"/>
    </location>
</feature>
<evidence type="ECO:0000313" key="3">
    <source>
        <dbReference type="EMBL" id="KIV80285.1"/>
    </source>
</evidence>
<feature type="compositionally biased region" description="Low complexity" evidence="1">
    <location>
        <begin position="287"/>
        <end position="330"/>
    </location>
</feature>
<organism evidence="3 4">
    <name type="scientific">Exophiala sideris</name>
    <dbReference type="NCBI Taxonomy" id="1016849"/>
    <lineage>
        <taxon>Eukaryota</taxon>
        <taxon>Fungi</taxon>
        <taxon>Dikarya</taxon>
        <taxon>Ascomycota</taxon>
        <taxon>Pezizomycotina</taxon>
        <taxon>Eurotiomycetes</taxon>
        <taxon>Chaetothyriomycetidae</taxon>
        <taxon>Chaetothyriales</taxon>
        <taxon>Herpotrichiellaceae</taxon>
        <taxon>Exophiala</taxon>
    </lineage>
</organism>
<keyword evidence="2" id="KW-0472">Membrane</keyword>
<dbReference type="HOGENOM" id="CLU_490024_0_0_1"/>
<dbReference type="AlphaFoldDB" id="A0A0D1VVL5"/>
<sequence length="644" mass="66157">MERPAKRMKISNPEIRNPRDTGSRMTEGLFTSEMGIRGGDRDVPVIASRTLSLSDFQRRNIYGQYEKVPRHHPRGNGGIYLRPRAPDATVTASVVEINVNDGTSTSKLTEVTAGTSATVVAMSAGASASASVTLAGVSGTGSTAESSQQTITTGSESTSSSPTLSHTTDGSAITTTTASSSAVPIISESFANSTTSFRETSSTLAQNTVTITATSTYEVSLQNGTIFVPESTVAESTTNSAFTSVFTTTGSNGLIITETTSEGGTTTTSPTFTFGELTSTPSVYSRTSQTSGASATSTSDSSAGSADPAAAGSTTVSSGPAATSTSDSGSSGSGGGSSAGLTPTQQQVVGGVVGGVAGIAILLLIVLVILRWYRRRLKARGQLPEQIAARELTTGSNPSYAMSQRSSNVPFAAVFANSLKRLRPHSLQTTETTATGGTDPSIRESERGFRRIAGRKIAPVLGNNGDPYGGNYGAFEKDTIASPSDPLRNADRGLAGSTFYRDSAGFYGGPGSHSPTFPSSPTTATRGTMGEYGATPSAPGSSARDFADAQNSSQVSLTSPTRPEGYAVMRPSPARTPVTLSPAPSFIRLPIQQAPALDEDAPPLPTGLLVPGQRDGVGRSLSSHDGSHVSRSSARSGGRFVENM</sequence>
<name>A0A0D1VVL5_9EURO</name>
<evidence type="ECO:0000256" key="1">
    <source>
        <dbReference type="SAM" id="MobiDB-lite"/>
    </source>
</evidence>